<keyword evidence="10" id="KW-1185">Reference proteome</keyword>
<dbReference type="PANTHER" id="PTHR12653">
    <property type="entry name" value="NADH-UBIQUINONE OXIDOREDUCTASE 13 KD-B SUBUNIT"/>
    <property type="match status" value="1"/>
</dbReference>
<gene>
    <name evidence="9" type="ORF">BJ085DRAFT_28356</name>
</gene>
<evidence type="ECO:0000313" key="9">
    <source>
        <dbReference type="EMBL" id="RKP39407.1"/>
    </source>
</evidence>
<dbReference type="AlphaFoldDB" id="A0A4Q0A094"/>
<protein>
    <submittedName>
        <fullName evidence="9">ETC complex I subunit conserved region-domain-containing protein</fullName>
    </submittedName>
</protein>
<evidence type="ECO:0000256" key="1">
    <source>
        <dbReference type="ARBA" id="ARBA00004443"/>
    </source>
</evidence>
<name>A0A4Q0A094_9FUNG</name>
<reference evidence="10" key="1">
    <citation type="journal article" date="2018" name="Nat. Microbiol.">
        <title>Leveraging single-cell genomics to expand the fungal tree of life.</title>
        <authorList>
            <person name="Ahrendt S.R."/>
            <person name="Quandt C.A."/>
            <person name="Ciobanu D."/>
            <person name="Clum A."/>
            <person name="Salamov A."/>
            <person name="Andreopoulos B."/>
            <person name="Cheng J.F."/>
            <person name="Woyke T."/>
            <person name="Pelin A."/>
            <person name="Henrissat B."/>
            <person name="Reynolds N.K."/>
            <person name="Benny G.L."/>
            <person name="Smith M.E."/>
            <person name="James T.Y."/>
            <person name="Grigoriev I.V."/>
        </authorList>
    </citation>
    <scope>NUCLEOTIDE SEQUENCE [LARGE SCALE GENOMIC DNA]</scope>
    <source>
        <strain evidence="10">RSA 468</strain>
    </source>
</reference>
<keyword evidence="5" id="KW-0999">Mitochondrion inner membrane</keyword>
<dbReference type="GO" id="GO:0022904">
    <property type="term" value="P:respiratory electron transport chain"/>
    <property type="evidence" value="ECO:0007669"/>
    <property type="project" value="InterPro"/>
</dbReference>
<proteinExistence type="inferred from homology"/>
<evidence type="ECO:0000256" key="3">
    <source>
        <dbReference type="ARBA" id="ARBA00022448"/>
    </source>
</evidence>
<dbReference type="PANTHER" id="PTHR12653:SF0">
    <property type="entry name" value="NADH DEHYDROGENASE [UBIQUINONE] 1 ALPHA SUBCOMPLEX SUBUNIT 5"/>
    <property type="match status" value="1"/>
</dbReference>
<evidence type="ECO:0000256" key="7">
    <source>
        <dbReference type="ARBA" id="ARBA00023128"/>
    </source>
</evidence>
<dbReference type="Proteomes" id="UP000268162">
    <property type="component" value="Unassembled WGS sequence"/>
</dbReference>
<evidence type="ECO:0000313" key="10">
    <source>
        <dbReference type="Proteomes" id="UP000268162"/>
    </source>
</evidence>
<dbReference type="STRING" id="215637.A0A4Q0A094"/>
<keyword evidence="3" id="KW-0813">Transport</keyword>
<accession>A0A4Q0A094</accession>
<evidence type="ECO:0000256" key="5">
    <source>
        <dbReference type="ARBA" id="ARBA00022792"/>
    </source>
</evidence>
<keyword evidence="4" id="KW-0679">Respiratory chain</keyword>
<evidence type="ECO:0000256" key="2">
    <source>
        <dbReference type="ARBA" id="ARBA00010261"/>
    </source>
</evidence>
<keyword evidence="6" id="KW-0249">Electron transport</keyword>
<dbReference type="EMBL" id="ML002273">
    <property type="protein sequence ID" value="RKP39407.1"/>
    <property type="molecule type" value="Genomic_DNA"/>
</dbReference>
<dbReference type="OrthoDB" id="286811at2759"/>
<dbReference type="GO" id="GO:0005743">
    <property type="term" value="C:mitochondrial inner membrane"/>
    <property type="evidence" value="ECO:0007669"/>
    <property type="project" value="UniProtKB-SubCell"/>
</dbReference>
<comment type="similarity">
    <text evidence="2">Belongs to the complex I NDUFA5 subunit family.</text>
</comment>
<evidence type="ECO:0000256" key="4">
    <source>
        <dbReference type="ARBA" id="ARBA00022660"/>
    </source>
</evidence>
<keyword evidence="8" id="KW-0472">Membrane</keyword>
<evidence type="ECO:0000256" key="6">
    <source>
        <dbReference type="ARBA" id="ARBA00022982"/>
    </source>
</evidence>
<organism evidence="9 10">
    <name type="scientific">Dimargaris cristalligena</name>
    <dbReference type="NCBI Taxonomy" id="215637"/>
    <lineage>
        <taxon>Eukaryota</taxon>
        <taxon>Fungi</taxon>
        <taxon>Fungi incertae sedis</taxon>
        <taxon>Zoopagomycota</taxon>
        <taxon>Kickxellomycotina</taxon>
        <taxon>Dimargaritomycetes</taxon>
        <taxon>Dimargaritales</taxon>
        <taxon>Dimargaritaceae</taxon>
        <taxon>Dimargaris</taxon>
    </lineage>
</organism>
<dbReference type="Pfam" id="PF04716">
    <property type="entry name" value="ETC_C1_NDUFA5"/>
    <property type="match status" value="1"/>
</dbReference>
<comment type="subcellular location">
    <subcellularLocation>
        <location evidence="1">Mitochondrion inner membrane</location>
        <topology evidence="1">Peripheral membrane protein</topology>
        <orientation evidence="1">Matrix side</orientation>
    </subcellularLocation>
</comment>
<sequence length="129" mass="14661">MQFTRSLFQVVQKATTGLRGIEVHPNPRPVLIDLYRKTLTELETQIPEHAIYRQATAALTKHRLAIVERESDVAQLEASVNGGQIEELIMAAEDELKLIPKMAEAKPWEPLQEPAPTGQWVYFEKKQAE</sequence>
<dbReference type="InterPro" id="IPR006806">
    <property type="entry name" value="NDUFA5"/>
</dbReference>
<evidence type="ECO:0000256" key="8">
    <source>
        <dbReference type="ARBA" id="ARBA00023136"/>
    </source>
</evidence>
<keyword evidence="7" id="KW-0496">Mitochondrion</keyword>